<keyword evidence="1" id="KW-0614">Plasmid</keyword>
<dbReference type="EMBL" id="CP015354">
    <property type="protein sequence ID" value="ANS52099.1"/>
    <property type="molecule type" value="Genomic_DNA"/>
</dbReference>
<evidence type="ECO:0000313" key="1">
    <source>
        <dbReference type="EMBL" id="ANS52099.1"/>
    </source>
</evidence>
<proteinExistence type="predicted"/>
<dbReference type="RefSeq" id="WP_065486723.1">
    <property type="nucleotide sequence ID" value="NZ_CP015354.1"/>
</dbReference>
<sequence length="130" mass="15281">MSFQTGEIQIDPAHYKGLSNEVPKTLPKMRELFIQIFSNGAQYVGLLQTKLKTNHLYRYRKILILRNHYEDWQIDAAIEQAVLYKRMDVEFIPNILKKSSRKSAIIPVSEKVPTEHVEIRPLSYYSHLLH</sequence>
<dbReference type="AlphaFoldDB" id="A0A9W3SIT8"/>
<gene>
    <name evidence="1" type="ORF">BT246_68080</name>
</gene>
<name>A0A9W3SIT8_BACTU</name>
<evidence type="ECO:0000313" key="2">
    <source>
        <dbReference type="Proteomes" id="UP000092743"/>
    </source>
</evidence>
<protein>
    <submittedName>
        <fullName evidence="1">Uncharacterized protein</fullName>
    </submittedName>
</protein>
<geneLocation type="plasmid" evidence="1 2">
    <name>p120416</name>
</geneLocation>
<dbReference type="Proteomes" id="UP000092743">
    <property type="component" value="Plasmid p120416"/>
</dbReference>
<accession>A0A9W3SIT8</accession>
<organism evidence="1 2">
    <name type="scientific">Bacillus thuringiensis</name>
    <dbReference type="NCBI Taxonomy" id="1428"/>
    <lineage>
        <taxon>Bacteria</taxon>
        <taxon>Bacillati</taxon>
        <taxon>Bacillota</taxon>
        <taxon>Bacilli</taxon>
        <taxon>Bacillales</taxon>
        <taxon>Bacillaceae</taxon>
        <taxon>Bacillus</taxon>
        <taxon>Bacillus cereus group</taxon>
    </lineage>
</organism>
<reference evidence="1 2" key="1">
    <citation type="submission" date="2016-04" db="EMBL/GenBank/DDBJ databases">
        <title>High quality genome of the nematocidal Bacillus thuringiensis MYBT18246.</title>
        <authorList>
            <person name="Hollensteiner J."/>
            <person name="Poehlein A."/>
            <person name="Sproeer C."/>
            <person name="Bunk B."/>
            <person name="Rosenstiel P."/>
            <person name="Schulenburg H."/>
            <person name="Liesegang H."/>
        </authorList>
    </citation>
    <scope>NUCLEOTIDE SEQUENCE [LARGE SCALE GENOMIC DNA]</scope>
    <source>
        <strain evidence="1 2">MYBT18246</strain>
        <plasmid evidence="1 2">p120416</plasmid>
    </source>
</reference>